<reference evidence="11" key="1">
    <citation type="submission" date="2023-05" db="EMBL/GenBank/DDBJ databases">
        <authorList>
            <person name="Zhang X."/>
        </authorList>
    </citation>
    <scope>NUCLEOTIDE SEQUENCE</scope>
    <source>
        <strain evidence="11">BD1B2-1</strain>
    </source>
</reference>
<dbReference type="GO" id="GO:0046872">
    <property type="term" value="F:metal ion binding"/>
    <property type="evidence" value="ECO:0007669"/>
    <property type="project" value="UniProtKB-KW"/>
</dbReference>
<organism evidence="11 12">
    <name type="scientific">Xanthocytophaga agilis</name>
    <dbReference type="NCBI Taxonomy" id="3048010"/>
    <lineage>
        <taxon>Bacteria</taxon>
        <taxon>Pseudomonadati</taxon>
        <taxon>Bacteroidota</taxon>
        <taxon>Cytophagia</taxon>
        <taxon>Cytophagales</taxon>
        <taxon>Rhodocytophagaceae</taxon>
        <taxon>Xanthocytophaga</taxon>
    </lineage>
</organism>
<dbReference type="PANTHER" id="PTHR30600:SF10">
    <property type="entry name" value="BLL6722 PROTEIN"/>
    <property type="match status" value="1"/>
</dbReference>
<dbReference type="Pfam" id="PF03150">
    <property type="entry name" value="CCP_MauG"/>
    <property type="match status" value="1"/>
</dbReference>
<dbReference type="PANTHER" id="PTHR30600">
    <property type="entry name" value="CYTOCHROME C PEROXIDASE-RELATED"/>
    <property type="match status" value="1"/>
</dbReference>
<evidence type="ECO:0000256" key="1">
    <source>
        <dbReference type="ARBA" id="ARBA00004418"/>
    </source>
</evidence>
<dbReference type="PROSITE" id="PS51007">
    <property type="entry name" value="CYTC"/>
    <property type="match status" value="1"/>
</dbReference>
<feature type="binding site" description="covalent" evidence="8">
    <location>
        <position position="228"/>
    </location>
    <ligand>
        <name>heme c</name>
        <dbReference type="ChEBI" id="CHEBI:61717"/>
        <label>2</label>
    </ligand>
</feature>
<dbReference type="InterPro" id="IPR009056">
    <property type="entry name" value="Cyt_c-like_dom"/>
</dbReference>
<keyword evidence="4" id="KW-0732">Signal</keyword>
<feature type="domain" description="Cytochrome c" evidence="10">
    <location>
        <begin position="215"/>
        <end position="339"/>
    </location>
</feature>
<evidence type="ECO:0000313" key="12">
    <source>
        <dbReference type="Proteomes" id="UP001232063"/>
    </source>
</evidence>
<feature type="binding site" description="covalent" evidence="8">
    <location>
        <position position="231"/>
    </location>
    <ligand>
        <name>heme c</name>
        <dbReference type="ChEBI" id="CHEBI:61717"/>
        <label>2</label>
    </ligand>
</feature>
<evidence type="ECO:0000256" key="7">
    <source>
        <dbReference type="ARBA" id="ARBA00023004"/>
    </source>
</evidence>
<dbReference type="InterPro" id="IPR004852">
    <property type="entry name" value="Di-haem_cyt_c_peroxidsae"/>
</dbReference>
<dbReference type="InterPro" id="IPR036909">
    <property type="entry name" value="Cyt_c-like_dom_sf"/>
</dbReference>
<evidence type="ECO:0000256" key="2">
    <source>
        <dbReference type="ARBA" id="ARBA00022617"/>
    </source>
</evidence>
<proteinExistence type="predicted"/>
<evidence type="ECO:0000256" key="5">
    <source>
        <dbReference type="ARBA" id="ARBA00022764"/>
    </source>
</evidence>
<comment type="cofactor">
    <cofactor evidence="8">
        <name>heme</name>
        <dbReference type="ChEBI" id="CHEBI:30413"/>
    </cofactor>
    <text evidence="8">Binds 2 heme groups.</text>
</comment>
<keyword evidence="5" id="KW-0574">Periplasm</keyword>
<evidence type="ECO:0000256" key="8">
    <source>
        <dbReference type="PIRSR" id="PIRSR000294-1"/>
    </source>
</evidence>
<dbReference type="AlphaFoldDB" id="A0AAE3UHS2"/>
<dbReference type="PIRSF" id="PIRSF000294">
    <property type="entry name" value="Cytochrome-c_peroxidase"/>
    <property type="match status" value="1"/>
</dbReference>
<feature type="binding site" description="covalent" evidence="8">
    <location>
        <position position="86"/>
    </location>
    <ligand>
        <name>heme c</name>
        <dbReference type="ChEBI" id="CHEBI:61717"/>
        <label>1</label>
    </ligand>
</feature>
<evidence type="ECO:0000256" key="6">
    <source>
        <dbReference type="ARBA" id="ARBA00023002"/>
    </source>
</evidence>
<dbReference type="PROSITE" id="PS51257">
    <property type="entry name" value="PROKAR_LIPOPROTEIN"/>
    <property type="match status" value="1"/>
</dbReference>
<keyword evidence="6" id="KW-0560">Oxidoreductase</keyword>
<dbReference type="InterPro" id="IPR051395">
    <property type="entry name" value="Cytochrome_c_Peroxidase/MauG"/>
</dbReference>
<comment type="subcellular location">
    <subcellularLocation>
        <location evidence="1">Periplasm</location>
    </subcellularLocation>
</comment>
<accession>A0AAE3UHS2</accession>
<dbReference type="GO" id="GO:0004130">
    <property type="term" value="F:cytochrome-c peroxidase activity"/>
    <property type="evidence" value="ECO:0007669"/>
    <property type="project" value="TreeGrafter"/>
</dbReference>
<dbReference type="EMBL" id="JASJOU010000021">
    <property type="protein sequence ID" value="MDJ1506323.1"/>
    <property type="molecule type" value="Genomic_DNA"/>
</dbReference>
<dbReference type="RefSeq" id="WP_314519192.1">
    <property type="nucleotide sequence ID" value="NZ_JASJOU010000021.1"/>
</dbReference>
<dbReference type="Pfam" id="PF00034">
    <property type="entry name" value="Cytochrom_C"/>
    <property type="match status" value="1"/>
</dbReference>
<dbReference type="InterPro" id="IPR026259">
    <property type="entry name" value="MauG/Cytc_peroxidase"/>
</dbReference>
<keyword evidence="11" id="KW-0575">Peroxidase</keyword>
<keyword evidence="2 8" id="KW-0349">Heme</keyword>
<dbReference type="SUPFAM" id="SSF46626">
    <property type="entry name" value="Cytochrome c"/>
    <property type="match status" value="2"/>
</dbReference>
<name>A0AAE3UHS2_9BACT</name>
<feature type="binding site" description="axial binding residue" evidence="9">
    <location>
        <position position="232"/>
    </location>
    <ligand>
        <name>heme c</name>
        <dbReference type="ChEBI" id="CHEBI:61717"/>
        <label>2</label>
    </ligand>
    <ligandPart>
        <name>Fe</name>
        <dbReference type="ChEBI" id="CHEBI:18248"/>
    </ligandPart>
</feature>
<comment type="PTM">
    <text evidence="8">Binds 2 heme groups per subunit.</text>
</comment>
<feature type="binding site" description="covalent" evidence="8">
    <location>
        <position position="83"/>
    </location>
    <ligand>
        <name>heme c</name>
        <dbReference type="ChEBI" id="CHEBI:61717"/>
        <label>1</label>
    </ligand>
</feature>
<protein>
    <submittedName>
        <fullName evidence="11">Cytochrome c peroxidase</fullName>
    </submittedName>
</protein>
<comment type="caution">
    <text evidence="11">The sequence shown here is derived from an EMBL/GenBank/DDBJ whole genome shotgun (WGS) entry which is preliminary data.</text>
</comment>
<dbReference type="GO" id="GO:0009055">
    <property type="term" value="F:electron transfer activity"/>
    <property type="evidence" value="ECO:0007669"/>
    <property type="project" value="InterPro"/>
</dbReference>
<dbReference type="Proteomes" id="UP001232063">
    <property type="component" value="Unassembled WGS sequence"/>
</dbReference>
<evidence type="ECO:0000256" key="4">
    <source>
        <dbReference type="ARBA" id="ARBA00022729"/>
    </source>
</evidence>
<dbReference type="GO" id="GO:0020037">
    <property type="term" value="F:heme binding"/>
    <property type="evidence" value="ECO:0007669"/>
    <property type="project" value="InterPro"/>
</dbReference>
<evidence type="ECO:0000256" key="3">
    <source>
        <dbReference type="ARBA" id="ARBA00022723"/>
    </source>
</evidence>
<sequence>MKPLSFRIVQWYCVLVCINSMLLGSCSDQPKVTPVDLYALNVPANFPDPVFAFKDNLITKEGFELGRLLFYEPRLSRTGTVSCGTCHRQMFAFADHGHDVSHGVNDKVGFRNTPAIQNLAFQSEFFWDGGVSHIDLVPLNAIENTQEMDEKLVNVLQKLNANPTYKKQFKTIFGKDTITSDLMLRALAQFTGMLISSNSRYDNYIRHENGVEFTKEEKAGLQLFKQKCASCHATDLFTDHSYRNNGLDETPVDYGREQITGNVADRAKFKVPSLRNVERTSPYMHDGRFRTLQSVLNHYVSGVKYSPTLDPVLTQNEQPGILLTESEKKEIIAFLKTLTDPTFLVDTRFVDPLGTSDQK</sequence>
<evidence type="ECO:0000259" key="10">
    <source>
        <dbReference type="PROSITE" id="PS51007"/>
    </source>
</evidence>
<feature type="binding site" description="axial binding residue" evidence="9">
    <location>
        <position position="87"/>
    </location>
    <ligand>
        <name>heme c</name>
        <dbReference type="ChEBI" id="CHEBI:61717"/>
        <label>1</label>
    </ligand>
    <ligandPart>
        <name>Fe</name>
        <dbReference type="ChEBI" id="CHEBI:18248"/>
    </ligandPart>
</feature>
<keyword evidence="3 9" id="KW-0479">Metal-binding</keyword>
<dbReference type="GO" id="GO:0042597">
    <property type="term" value="C:periplasmic space"/>
    <property type="evidence" value="ECO:0007669"/>
    <property type="project" value="UniProtKB-SubCell"/>
</dbReference>
<dbReference type="Gene3D" id="1.10.760.10">
    <property type="entry name" value="Cytochrome c-like domain"/>
    <property type="match status" value="2"/>
</dbReference>
<evidence type="ECO:0000256" key="9">
    <source>
        <dbReference type="PIRSR" id="PIRSR000294-2"/>
    </source>
</evidence>
<keyword evidence="7 9" id="KW-0408">Iron</keyword>
<evidence type="ECO:0000313" key="11">
    <source>
        <dbReference type="EMBL" id="MDJ1506323.1"/>
    </source>
</evidence>
<keyword evidence="12" id="KW-1185">Reference proteome</keyword>
<gene>
    <name evidence="11" type="ORF">QNI22_37035</name>
</gene>